<gene>
    <name evidence="1" type="ordered locus">At1g71310</name>
    <name evidence="2" type="ordered locus">AXX17_At1g65520</name>
</gene>
<dbReference type="Araport" id="AT1G71310"/>
<accession>A0A178W7V2</accession>
<evidence type="ECO:0000313" key="1">
    <source>
        <dbReference type="Araport" id="AT1G71310"/>
    </source>
</evidence>
<evidence type="ECO:0000313" key="2">
    <source>
        <dbReference type="EMBL" id="OAP14428.1"/>
    </source>
</evidence>
<name>A0A178W7V2_ARATH</name>
<dbReference type="OrthoDB" id="1935514at2759"/>
<proteinExistence type="predicted"/>
<dbReference type="Proteomes" id="UP000078284">
    <property type="component" value="Chromosome 1"/>
</dbReference>
<dbReference type="PANTHER" id="PTHR34050">
    <property type="entry name" value="DNA REPAIR RAD52-LIKE PROTEIN 2, CHLOROPLASTIC"/>
    <property type="match status" value="1"/>
</dbReference>
<dbReference type="ExpressionAtlas" id="A0A178W7V2">
    <property type="expression patterns" value="baseline and differential"/>
</dbReference>
<evidence type="ECO:0000313" key="3">
    <source>
        <dbReference type="Proteomes" id="UP000078284"/>
    </source>
</evidence>
<organism evidence="2 3">
    <name type="scientific">Arabidopsis thaliana</name>
    <name type="common">Mouse-ear cress</name>
    <dbReference type="NCBI Taxonomy" id="3702"/>
    <lineage>
        <taxon>Eukaryota</taxon>
        <taxon>Viridiplantae</taxon>
        <taxon>Streptophyta</taxon>
        <taxon>Embryophyta</taxon>
        <taxon>Tracheophyta</taxon>
        <taxon>Spermatophyta</taxon>
        <taxon>Magnoliopsida</taxon>
        <taxon>eudicotyledons</taxon>
        <taxon>Gunneridae</taxon>
        <taxon>Pentapetalae</taxon>
        <taxon>rosids</taxon>
        <taxon>malvids</taxon>
        <taxon>Brassicales</taxon>
        <taxon>Brassicaceae</taxon>
        <taxon>Camelineae</taxon>
        <taxon>Arabidopsis</taxon>
    </lineage>
</organism>
<protein>
    <submittedName>
        <fullName evidence="2">RAD52-1B.2</fullName>
    </submittedName>
</protein>
<dbReference type="GO" id="GO:0000724">
    <property type="term" value="P:double-strand break repair via homologous recombination"/>
    <property type="evidence" value="ECO:0007669"/>
    <property type="project" value="InterPro"/>
</dbReference>
<comment type="caution">
    <text evidence="2">The sequence shown here is derived from an EMBL/GenBank/DDBJ whole genome shotgun (WGS) entry which is preliminary data.</text>
</comment>
<dbReference type="EMBL" id="LUHQ01000001">
    <property type="protein sequence ID" value="OAP14428.1"/>
    <property type="molecule type" value="Genomic_DNA"/>
</dbReference>
<dbReference type="GO" id="GO:0003677">
    <property type="term" value="F:DNA binding"/>
    <property type="evidence" value="ECO:0007669"/>
    <property type="project" value="InterPro"/>
</dbReference>
<dbReference type="AlphaFoldDB" id="A0A178W7V2"/>
<dbReference type="InterPro" id="IPR037489">
    <property type="entry name" value="RAD52-like"/>
</dbReference>
<sequence>MAGLGLRLKAAKWTLRSGSGAVSREWSSEMGKGVRRFSTETENDVPTSGISRPLAEILKELNKKVPDSVIRTRVEDGCSIKYIPWHIVNRIMNMHAPEWSGEVRSVTYSPDGNTVTVAYRVTLYGTDAEVFPFLLFQCYGLIWLAFSSSRLLVEFFAFLPQKLQI</sequence>
<reference evidence="3" key="1">
    <citation type="journal article" date="2016" name="Proc. Natl. Acad. Sci. U.S.A.">
        <title>Chromosome-level assembly of Arabidopsis thaliana Ler reveals the extent of translocation and inversion polymorphisms.</title>
        <authorList>
            <person name="Zapata L."/>
            <person name="Ding J."/>
            <person name="Willing E.M."/>
            <person name="Hartwig B."/>
            <person name="Bezdan D."/>
            <person name="Jiao W.B."/>
            <person name="Patel V."/>
            <person name="Velikkakam James G."/>
            <person name="Koornneef M."/>
            <person name="Ossowski S."/>
            <person name="Schneeberger K."/>
        </authorList>
    </citation>
    <scope>NUCLEOTIDE SEQUENCE [LARGE SCALE GENOMIC DNA]</scope>
    <source>
        <strain evidence="3">cv. Landsberg erecta</strain>
    </source>
</reference>
<dbReference type="PANTHER" id="PTHR34050:SF1">
    <property type="entry name" value="DNA REPAIR RAD52-LIKE PROTEIN 1, MITOCHONDRIAL"/>
    <property type="match status" value="1"/>
</dbReference>